<organism evidence="1">
    <name type="scientific">hydrothermal vent metagenome</name>
    <dbReference type="NCBI Taxonomy" id="652676"/>
    <lineage>
        <taxon>unclassified sequences</taxon>
        <taxon>metagenomes</taxon>
        <taxon>ecological metagenomes</taxon>
    </lineage>
</organism>
<sequence>MQSASKVSAIDLLSIKVTSSKSIAVAKFNKKVDIAARQDAQWVKDPISVIRKYNYWPGRTAVIFIDGDGEHPSTYKITIIYDGFSGDSVRGQHDEITIVQNQLDIWHLKSIKTSWRCWSGRGHTDYSIEPCA</sequence>
<proteinExistence type="predicted"/>
<dbReference type="EMBL" id="UOFL01000216">
    <property type="protein sequence ID" value="VAW81339.1"/>
    <property type="molecule type" value="Genomic_DNA"/>
</dbReference>
<reference evidence="1" key="1">
    <citation type="submission" date="2018-06" db="EMBL/GenBank/DDBJ databases">
        <authorList>
            <person name="Zhirakovskaya E."/>
        </authorList>
    </citation>
    <scope>NUCLEOTIDE SEQUENCE</scope>
</reference>
<accession>A0A3B0Z4Z3</accession>
<protein>
    <submittedName>
        <fullName evidence="1">Uncharacterized protein</fullName>
    </submittedName>
</protein>
<dbReference type="AlphaFoldDB" id="A0A3B0Z4Z3"/>
<name>A0A3B0Z4Z3_9ZZZZ</name>
<evidence type="ECO:0000313" key="1">
    <source>
        <dbReference type="EMBL" id="VAW81339.1"/>
    </source>
</evidence>
<gene>
    <name evidence="1" type="ORF">MNBD_GAMMA12-1525</name>
</gene>